<comment type="caution">
    <text evidence="3">The sequence shown here is derived from an EMBL/GenBank/DDBJ whole genome shotgun (WGS) entry which is preliminary data.</text>
</comment>
<reference evidence="3" key="2">
    <citation type="submission" date="2020-09" db="EMBL/GenBank/DDBJ databases">
        <authorList>
            <person name="Sun Q."/>
            <person name="Zhou Y."/>
        </authorList>
    </citation>
    <scope>NUCLEOTIDE SEQUENCE</scope>
    <source>
        <strain evidence="3">CGMCC 1.15958</strain>
    </source>
</reference>
<sequence>MRVVIKSLMLFVIIQISTQLVFSQNFIKYDLKWGEKIPMRDGVKLNATLYLPKDLKEKQPVIICLTPYISDGYHARGKYFAENGFVYAIVDCRGRGNSEGNFNPFIQEAKDGYDLVEYFAKQPYCNEKVAMWGGSYSGYNQWATAKEFPPHLSTIVPGASVFPGIDYPNPNNIFMSYMIAWLTYTSGKTGNNTIFGDDSFWSNKYADMYQKHLPFEQLDKIVGNETTVFQTWLAHPTYDDYWKSMNPKIEDYQKMNIPILTITGHYDADQQGALTFYENFMKYASTEAKNKHFLIIGPYDHPGTRTPKEAFGGLKFGKESMLDMNKLHKEWYEYTMKNGPKPSFLKDKVAYYVMGDEKWKYVESLEKIATHQKSLFLDSDGNANDVLSGAKLSENIANKSSMDKIVYNPLDISKGLESWKNDEPNYMKDQFTAYRLGNEAVIYHSAPFEDSTEISGGVEVKLYISADVPDTDLMISLYELTTKGEAIYLTSDQLRLRYRESLEQETLMQAGKVYECVFDDFRFFSKKIAKSSRLRLIIETNNLPENQKNYNSGGNVSAETAKDSKIAHINIHHDAKFQSRIILPIVKK</sequence>
<gene>
    <name evidence="3" type="ORF">GCM10011514_45920</name>
</gene>
<feature type="domain" description="Xaa-Pro dipeptidyl-peptidase C-terminal" evidence="2">
    <location>
        <begin position="329"/>
        <end position="582"/>
    </location>
</feature>
<evidence type="ECO:0000313" key="4">
    <source>
        <dbReference type="Proteomes" id="UP000609064"/>
    </source>
</evidence>
<keyword evidence="1 3" id="KW-0378">Hydrolase</keyword>
<organism evidence="3 4">
    <name type="scientific">Emticicia aquatilis</name>
    <dbReference type="NCBI Taxonomy" id="1537369"/>
    <lineage>
        <taxon>Bacteria</taxon>
        <taxon>Pseudomonadati</taxon>
        <taxon>Bacteroidota</taxon>
        <taxon>Cytophagia</taxon>
        <taxon>Cytophagales</taxon>
        <taxon>Leadbetterellaceae</taxon>
        <taxon>Emticicia</taxon>
    </lineage>
</organism>
<evidence type="ECO:0000259" key="2">
    <source>
        <dbReference type="SMART" id="SM00939"/>
    </source>
</evidence>
<dbReference type="InterPro" id="IPR013736">
    <property type="entry name" value="Xaa-Pro_dipept_C"/>
</dbReference>
<name>A0A917DXS5_9BACT</name>
<dbReference type="Gene3D" id="1.10.3020.10">
    <property type="entry name" value="alpha-amino acid ester hydrolase ( Helical cap domain)"/>
    <property type="match status" value="1"/>
</dbReference>
<reference evidence="3" key="1">
    <citation type="journal article" date="2014" name="Int. J. Syst. Evol. Microbiol.">
        <title>Complete genome sequence of Corynebacterium casei LMG S-19264T (=DSM 44701T), isolated from a smear-ripened cheese.</title>
        <authorList>
            <consortium name="US DOE Joint Genome Institute (JGI-PGF)"/>
            <person name="Walter F."/>
            <person name="Albersmeier A."/>
            <person name="Kalinowski J."/>
            <person name="Ruckert C."/>
        </authorList>
    </citation>
    <scope>NUCLEOTIDE SEQUENCE</scope>
    <source>
        <strain evidence="3">CGMCC 1.15958</strain>
    </source>
</reference>
<dbReference type="Proteomes" id="UP000609064">
    <property type="component" value="Unassembled WGS sequence"/>
</dbReference>
<dbReference type="Gene3D" id="3.40.50.1820">
    <property type="entry name" value="alpha/beta hydrolase"/>
    <property type="match status" value="1"/>
</dbReference>
<evidence type="ECO:0000313" key="3">
    <source>
        <dbReference type="EMBL" id="GGD76815.1"/>
    </source>
</evidence>
<evidence type="ECO:0000256" key="1">
    <source>
        <dbReference type="ARBA" id="ARBA00022801"/>
    </source>
</evidence>
<keyword evidence="4" id="KW-1185">Reference proteome</keyword>
<dbReference type="SMART" id="SM00939">
    <property type="entry name" value="PepX_C"/>
    <property type="match status" value="1"/>
</dbReference>
<dbReference type="InterPro" id="IPR008979">
    <property type="entry name" value="Galactose-bd-like_sf"/>
</dbReference>
<dbReference type="Gene3D" id="2.60.120.260">
    <property type="entry name" value="Galactose-binding domain-like"/>
    <property type="match status" value="1"/>
</dbReference>
<dbReference type="RefSeq" id="WP_188769854.1">
    <property type="nucleotide sequence ID" value="NZ_BMKK01000012.1"/>
</dbReference>
<dbReference type="SUPFAM" id="SSF53474">
    <property type="entry name" value="alpha/beta-Hydrolases"/>
    <property type="match status" value="1"/>
</dbReference>
<accession>A0A917DXS5</accession>
<proteinExistence type="predicted"/>
<dbReference type="GO" id="GO:0008239">
    <property type="term" value="F:dipeptidyl-peptidase activity"/>
    <property type="evidence" value="ECO:0007669"/>
    <property type="project" value="InterPro"/>
</dbReference>
<dbReference type="SUPFAM" id="SSF49785">
    <property type="entry name" value="Galactose-binding domain-like"/>
    <property type="match status" value="1"/>
</dbReference>
<dbReference type="AlphaFoldDB" id="A0A917DXS5"/>
<dbReference type="EMBL" id="BMKK01000012">
    <property type="protein sequence ID" value="GGD76815.1"/>
    <property type="molecule type" value="Genomic_DNA"/>
</dbReference>
<dbReference type="Pfam" id="PF08530">
    <property type="entry name" value="PepX_C"/>
    <property type="match status" value="1"/>
</dbReference>
<dbReference type="InterPro" id="IPR029058">
    <property type="entry name" value="AB_hydrolase_fold"/>
</dbReference>
<protein>
    <submittedName>
        <fullName evidence="3">Hydrolase</fullName>
    </submittedName>
</protein>
<dbReference type="NCBIfam" id="TIGR00976">
    <property type="entry name" value="CocE_NonD"/>
    <property type="match status" value="1"/>
</dbReference>
<dbReference type="Pfam" id="PF02129">
    <property type="entry name" value="Peptidase_S15"/>
    <property type="match status" value="1"/>
</dbReference>
<dbReference type="InterPro" id="IPR000383">
    <property type="entry name" value="Xaa-Pro-like_dom"/>
</dbReference>
<dbReference type="InterPro" id="IPR005674">
    <property type="entry name" value="CocE/Ser_esterase"/>
</dbReference>